<accession>A0A8S3VCS9</accession>
<reference evidence="1" key="1">
    <citation type="submission" date="2021-03" db="EMBL/GenBank/DDBJ databases">
        <authorList>
            <person name="Bekaert M."/>
        </authorList>
    </citation>
    <scope>NUCLEOTIDE SEQUENCE</scope>
</reference>
<organism evidence="1 2">
    <name type="scientific">Mytilus edulis</name>
    <name type="common">Blue mussel</name>
    <dbReference type="NCBI Taxonomy" id="6550"/>
    <lineage>
        <taxon>Eukaryota</taxon>
        <taxon>Metazoa</taxon>
        <taxon>Spiralia</taxon>
        <taxon>Lophotrochozoa</taxon>
        <taxon>Mollusca</taxon>
        <taxon>Bivalvia</taxon>
        <taxon>Autobranchia</taxon>
        <taxon>Pteriomorphia</taxon>
        <taxon>Mytilida</taxon>
        <taxon>Mytiloidea</taxon>
        <taxon>Mytilidae</taxon>
        <taxon>Mytilinae</taxon>
        <taxon>Mytilus</taxon>
    </lineage>
</organism>
<gene>
    <name evidence="1" type="ORF">MEDL_64380</name>
</gene>
<dbReference type="InterPro" id="IPR004242">
    <property type="entry name" value="Transposase_21"/>
</dbReference>
<sequence length="534" mass="60219">MFDTTQVCAQSYFNSVFVMYYTIPVGPRLQQLKEVKSLARLTALMEGITEKSRFVADLHGSSSWATFSQGMGKNAIALSYCSDGFNPFHYILSQGSYSIWAQSSLILNLPQHMRAKTGTTLLLGLISGQRAPKKLNKYNEIIVNKLVQLKDGLATFNGGCKSHTPIHGWGCSWHGQGAKQSSAECQNLSGVHSCILDKTVHPGGRRVLDVNHLLRHYALFPSGTIEEGVVIKRTVQDEKAEARYLDRLHQEKIQQGQVESKVSFSYQIISEACRICPCMQDSNPTSPESTNVKYEYVVAEHTIKLLNGDEDGAKVRAAERARGRNAELCPDAVYRIYVKELFSNGIIRFCIRGMLGTPQRTSLVNFLLVLEEAYGSSFDMDLIDNFEKRWHEALCLMERDFPAALQLTADEIPHIHDFFQCEVIQSEITIYHHAVNKKGTYRDMSIGKTTQREQCSGIMCNNCVGRIQFFFKNNTNELVWVNWLGYLEEDGESKSYFVTPSDHLPNPIIYVSNMSAPLVHVMEDGVLWILKLPM</sequence>
<dbReference type="OrthoDB" id="6126261at2759"/>
<dbReference type="Proteomes" id="UP000683360">
    <property type="component" value="Unassembled WGS sequence"/>
</dbReference>
<evidence type="ECO:0000313" key="2">
    <source>
        <dbReference type="Proteomes" id="UP000683360"/>
    </source>
</evidence>
<comment type="caution">
    <text evidence="1">The sequence shown here is derived from an EMBL/GenBank/DDBJ whole genome shotgun (WGS) entry which is preliminary data.</text>
</comment>
<dbReference type="AlphaFoldDB" id="A0A8S3VCS9"/>
<dbReference type="Pfam" id="PF02992">
    <property type="entry name" value="Transposase_21"/>
    <property type="match status" value="1"/>
</dbReference>
<dbReference type="EMBL" id="CAJPWZ010003132">
    <property type="protein sequence ID" value="CAG2252809.1"/>
    <property type="molecule type" value="Genomic_DNA"/>
</dbReference>
<protein>
    <submittedName>
        <fullName evidence="1">Uncharacterized protein</fullName>
    </submittedName>
</protein>
<evidence type="ECO:0000313" key="1">
    <source>
        <dbReference type="EMBL" id="CAG2252809.1"/>
    </source>
</evidence>
<proteinExistence type="predicted"/>
<name>A0A8S3VCS9_MYTED</name>
<keyword evidence="2" id="KW-1185">Reference proteome</keyword>